<accession>A0A7S0K9R3</accession>
<dbReference type="Gene3D" id="1.20.120.290">
    <property type="entry name" value="Oxygen-evolving enhancer protein 3 (PsbQ), four-helix up-down bundle"/>
    <property type="match status" value="1"/>
</dbReference>
<evidence type="ECO:0000256" key="1">
    <source>
        <dbReference type="ARBA" id="ARBA00023078"/>
    </source>
</evidence>
<keyword evidence="1" id="KW-0793">Thylakoid</keyword>
<gene>
    <name evidence="3" type="ORF">LDAN0322_LOCUS614</name>
</gene>
<organism evidence="3">
    <name type="scientific">Leptocylindrus aporus</name>
    <dbReference type="NCBI Taxonomy" id="1398097"/>
    <lineage>
        <taxon>Eukaryota</taxon>
        <taxon>Sar</taxon>
        <taxon>Stramenopiles</taxon>
        <taxon>Ochrophyta</taxon>
        <taxon>Bacillariophyta</taxon>
        <taxon>Coscinodiscophyceae</taxon>
        <taxon>Chaetocerotophycidae</taxon>
        <taxon>Leptocylindrales</taxon>
        <taxon>Leptocylindraceae</taxon>
        <taxon>Leptocylindrus</taxon>
    </lineage>
</organism>
<protein>
    <submittedName>
        <fullName evidence="3">Uncharacterized protein</fullName>
    </submittedName>
</protein>
<evidence type="ECO:0000313" key="3">
    <source>
        <dbReference type="EMBL" id="CAD8574469.1"/>
    </source>
</evidence>
<reference evidence="3" key="1">
    <citation type="submission" date="2021-01" db="EMBL/GenBank/DDBJ databases">
        <authorList>
            <person name="Corre E."/>
            <person name="Pelletier E."/>
            <person name="Niang G."/>
            <person name="Scheremetjew M."/>
            <person name="Finn R."/>
            <person name="Kale V."/>
            <person name="Holt S."/>
            <person name="Cochrane G."/>
            <person name="Meng A."/>
            <person name="Brown T."/>
            <person name="Cohen L."/>
        </authorList>
    </citation>
    <scope>NUCLEOTIDE SEQUENCE</scope>
    <source>
        <strain evidence="3">B651</strain>
    </source>
</reference>
<evidence type="ECO:0000256" key="2">
    <source>
        <dbReference type="SAM" id="SignalP"/>
    </source>
</evidence>
<dbReference type="EMBL" id="HBEU01000930">
    <property type="protein sequence ID" value="CAD8574469.1"/>
    <property type="molecule type" value="Transcribed_RNA"/>
</dbReference>
<sequence length="193" mass="21520">MKNALSLFSLLVLVEACRAFTFSPKPFLCSLSTKCGAVISRKDALMTGCSSLSFLVAATIRPSPSQAKETVEISTENVKLYFDDVRYELEDPNGGVKHIEQALDNLDWTEIKEFTKGYDLELRKKKMGFARKMMTDSKMKDGALALRNAVTFDLIAVNKAARVQDESSCREALEILKTDVSSFLTYQDKIVVP</sequence>
<feature type="signal peptide" evidence="2">
    <location>
        <begin position="1"/>
        <end position="19"/>
    </location>
</feature>
<dbReference type="InterPro" id="IPR023222">
    <property type="entry name" value="PsbQ-like_dom_sf"/>
</dbReference>
<keyword evidence="2" id="KW-0732">Signal</keyword>
<name>A0A7S0K9R3_9STRA</name>
<feature type="chain" id="PRO_5031429856" evidence="2">
    <location>
        <begin position="20"/>
        <end position="193"/>
    </location>
</feature>
<dbReference type="AlphaFoldDB" id="A0A7S0K9R3"/>
<proteinExistence type="predicted"/>